<protein>
    <submittedName>
        <fullName evidence="2">Uncharacterized protein</fullName>
    </submittedName>
</protein>
<feature type="compositionally biased region" description="Low complexity" evidence="1">
    <location>
        <begin position="9"/>
        <end position="19"/>
    </location>
</feature>
<dbReference type="EMBL" id="BONP01000033">
    <property type="protein sequence ID" value="GIG41691.1"/>
    <property type="molecule type" value="Genomic_DNA"/>
</dbReference>
<organism evidence="2 3">
    <name type="scientific">Cellulomonas phragmiteti</name>
    <dbReference type="NCBI Taxonomy" id="478780"/>
    <lineage>
        <taxon>Bacteria</taxon>
        <taxon>Bacillati</taxon>
        <taxon>Actinomycetota</taxon>
        <taxon>Actinomycetes</taxon>
        <taxon>Micrococcales</taxon>
        <taxon>Cellulomonadaceae</taxon>
        <taxon>Cellulomonas</taxon>
    </lineage>
</organism>
<evidence type="ECO:0000313" key="2">
    <source>
        <dbReference type="EMBL" id="GIG41691.1"/>
    </source>
</evidence>
<accession>A0ABQ4DRW2</accession>
<reference evidence="2 3" key="1">
    <citation type="submission" date="2021-01" db="EMBL/GenBank/DDBJ databases">
        <title>Whole genome shotgun sequence of Cellulomonas phragmiteti NBRC 110785.</title>
        <authorList>
            <person name="Komaki H."/>
            <person name="Tamura T."/>
        </authorList>
    </citation>
    <scope>NUCLEOTIDE SEQUENCE [LARGE SCALE GENOMIC DNA]</scope>
    <source>
        <strain evidence="2 3">NBRC 110785</strain>
    </source>
</reference>
<comment type="caution">
    <text evidence="2">The sequence shown here is derived from an EMBL/GenBank/DDBJ whole genome shotgun (WGS) entry which is preliminary data.</text>
</comment>
<keyword evidence="3" id="KW-1185">Reference proteome</keyword>
<evidence type="ECO:0000256" key="1">
    <source>
        <dbReference type="SAM" id="MobiDB-lite"/>
    </source>
</evidence>
<dbReference type="InterPro" id="IPR047681">
    <property type="entry name" value="PPA1309-like"/>
</dbReference>
<dbReference type="Proteomes" id="UP000614741">
    <property type="component" value="Unassembled WGS sequence"/>
</dbReference>
<name>A0ABQ4DRW2_9CELL</name>
<evidence type="ECO:0000313" key="3">
    <source>
        <dbReference type="Proteomes" id="UP000614741"/>
    </source>
</evidence>
<proteinExistence type="predicted"/>
<sequence>MAFLEGRRAAGATRALRLTNGRDGSQVPTGCDDGRVSTTPAPPPTDDTSPEARARRALADAVREIEHHVATAGWDAPVRVFALVRTQAALQAEPGLADQLTPEVLAAARADDQHLTSVEQEGLPAAEDLEQLLGGLTWPSTVHGAAVTVERVVLPPGVEEDLPDDPDAALAALLAHPQRQDVRLAVGALRAGPSWCAVRTRAHDSDDAVGQGPELVPGLVDAVRATLE</sequence>
<gene>
    <name evidence="2" type="ORF">Cph01nite_34530</name>
</gene>
<dbReference type="NCBIfam" id="NF040618">
    <property type="entry name" value="PPA1309_fam"/>
    <property type="match status" value="1"/>
</dbReference>
<feature type="region of interest" description="Disordered" evidence="1">
    <location>
        <begin position="1"/>
        <end position="54"/>
    </location>
</feature>